<dbReference type="InterPro" id="IPR013785">
    <property type="entry name" value="Aldolase_TIM"/>
</dbReference>
<keyword evidence="7" id="KW-0560">Oxidoreductase</keyword>
<evidence type="ECO:0000256" key="11">
    <source>
        <dbReference type="ARBA" id="ARBA00067136"/>
    </source>
</evidence>
<comment type="similarity">
    <text evidence="2">Belongs to the nitronate monooxygenase family. NMO class I subfamily.</text>
</comment>
<accession>A0A7X5TRG5</accession>
<dbReference type="InterPro" id="IPR004136">
    <property type="entry name" value="NMO"/>
</dbReference>
<gene>
    <name evidence="12" type="ORF">HBF32_13610</name>
</gene>
<comment type="catalytic activity">
    <reaction evidence="10">
        <text>3 propionate 3-nitronate + 3 O2 + H2O = 3 3-oxopropanoate + 2 nitrate + nitrite + H2O2 + 3 H(+)</text>
        <dbReference type="Rhea" id="RHEA:57332"/>
        <dbReference type="ChEBI" id="CHEBI:15377"/>
        <dbReference type="ChEBI" id="CHEBI:15378"/>
        <dbReference type="ChEBI" id="CHEBI:15379"/>
        <dbReference type="ChEBI" id="CHEBI:16240"/>
        <dbReference type="ChEBI" id="CHEBI:16301"/>
        <dbReference type="ChEBI" id="CHEBI:17632"/>
        <dbReference type="ChEBI" id="CHEBI:33190"/>
        <dbReference type="ChEBI" id="CHEBI:136067"/>
    </reaction>
</comment>
<dbReference type="GO" id="GO:0018580">
    <property type="term" value="F:nitronate monooxygenase activity"/>
    <property type="evidence" value="ECO:0007669"/>
    <property type="project" value="InterPro"/>
</dbReference>
<evidence type="ECO:0000256" key="7">
    <source>
        <dbReference type="ARBA" id="ARBA00023002"/>
    </source>
</evidence>
<keyword evidence="13" id="KW-1185">Reference proteome</keyword>
<evidence type="ECO:0000256" key="10">
    <source>
        <dbReference type="ARBA" id="ARBA00049401"/>
    </source>
</evidence>
<proteinExistence type="inferred from homology"/>
<evidence type="ECO:0000313" key="12">
    <source>
        <dbReference type="EMBL" id="NID16502.1"/>
    </source>
</evidence>
<dbReference type="Gene3D" id="3.20.20.70">
    <property type="entry name" value="Aldolase class I"/>
    <property type="match status" value="1"/>
</dbReference>
<dbReference type="RefSeq" id="WP_166700135.1">
    <property type="nucleotide sequence ID" value="NZ_JAAQTL010000001.1"/>
</dbReference>
<evidence type="ECO:0000256" key="1">
    <source>
        <dbReference type="ARBA" id="ARBA00001917"/>
    </source>
</evidence>
<evidence type="ECO:0000256" key="8">
    <source>
        <dbReference type="ARBA" id="ARBA00023033"/>
    </source>
</evidence>
<evidence type="ECO:0000313" key="13">
    <source>
        <dbReference type="Proteomes" id="UP000518878"/>
    </source>
</evidence>
<dbReference type="SUPFAM" id="SSF51412">
    <property type="entry name" value="Inosine monophosphate dehydrogenase (IMPDH)"/>
    <property type="match status" value="1"/>
</dbReference>
<dbReference type="Proteomes" id="UP000518878">
    <property type="component" value="Unassembled WGS sequence"/>
</dbReference>
<dbReference type="Pfam" id="PF03060">
    <property type="entry name" value="NMO"/>
    <property type="match status" value="1"/>
</dbReference>
<keyword evidence="8 12" id="KW-0503">Monooxygenase</keyword>
<dbReference type="AlphaFoldDB" id="A0A7X5TRG5"/>
<keyword evidence="4" id="KW-0285">Flavoprotein</keyword>
<evidence type="ECO:0000256" key="5">
    <source>
        <dbReference type="ARBA" id="ARBA00022643"/>
    </source>
</evidence>
<protein>
    <recommendedName>
        <fullName evidence="11">Nitronate monooxygenase</fullName>
    </recommendedName>
    <alternativeName>
        <fullName evidence="9">Propionate 3-nitronate monooxygenase</fullName>
    </alternativeName>
</protein>
<evidence type="ECO:0000256" key="6">
    <source>
        <dbReference type="ARBA" id="ARBA00022741"/>
    </source>
</evidence>
<dbReference type="CDD" id="cd04730">
    <property type="entry name" value="NPD_like"/>
    <property type="match status" value="1"/>
</dbReference>
<comment type="cofactor">
    <cofactor evidence="1">
        <name>FMN</name>
        <dbReference type="ChEBI" id="CHEBI:58210"/>
    </cofactor>
</comment>
<dbReference type="PANTHER" id="PTHR42747">
    <property type="entry name" value="NITRONATE MONOOXYGENASE-RELATED"/>
    <property type="match status" value="1"/>
</dbReference>
<evidence type="ECO:0000256" key="4">
    <source>
        <dbReference type="ARBA" id="ARBA00022630"/>
    </source>
</evidence>
<organism evidence="12 13">
    <name type="scientific">Luteibacter yeojuensis</name>
    <dbReference type="NCBI Taxonomy" id="345309"/>
    <lineage>
        <taxon>Bacteria</taxon>
        <taxon>Pseudomonadati</taxon>
        <taxon>Pseudomonadota</taxon>
        <taxon>Gammaproteobacteria</taxon>
        <taxon>Lysobacterales</taxon>
        <taxon>Rhodanobacteraceae</taxon>
        <taxon>Luteibacter</taxon>
    </lineage>
</organism>
<comment type="caution">
    <text evidence="12">The sequence shown here is derived from an EMBL/GenBank/DDBJ whole genome shotgun (WGS) entry which is preliminary data.</text>
</comment>
<reference evidence="12 13" key="1">
    <citation type="journal article" date="2006" name="Int. J. Syst. Evol. Microbiol.">
        <title>Dyella yeojuensis sp. nov., isolated from greenhouse soil in Korea.</title>
        <authorList>
            <person name="Kim B.Y."/>
            <person name="Weon H.Y."/>
            <person name="Lee K.H."/>
            <person name="Seok S.J."/>
            <person name="Kwon S.W."/>
            <person name="Go S.J."/>
            <person name="Stackebrandt E."/>
        </authorList>
    </citation>
    <scope>NUCLEOTIDE SEQUENCE [LARGE SCALE GENOMIC DNA]</scope>
    <source>
        <strain evidence="12 13">DSM 17673</strain>
    </source>
</reference>
<evidence type="ECO:0000256" key="9">
    <source>
        <dbReference type="ARBA" id="ARBA00031155"/>
    </source>
</evidence>
<keyword evidence="5" id="KW-0288">FMN</keyword>
<evidence type="ECO:0000256" key="2">
    <source>
        <dbReference type="ARBA" id="ARBA00009881"/>
    </source>
</evidence>
<dbReference type="GO" id="GO:0009636">
    <property type="term" value="P:response to toxic substance"/>
    <property type="evidence" value="ECO:0007669"/>
    <property type="project" value="UniProtKB-KW"/>
</dbReference>
<keyword evidence="3" id="KW-0216">Detoxification</keyword>
<evidence type="ECO:0000256" key="3">
    <source>
        <dbReference type="ARBA" id="ARBA00022575"/>
    </source>
</evidence>
<dbReference type="FunFam" id="3.20.20.70:FF:000154">
    <property type="entry name" value="Probable nitronate monooxygenase"/>
    <property type="match status" value="1"/>
</dbReference>
<dbReference type="PANTHER" id="PTHR42747:SF3">
    <property type="entry name" value="NITRONATE MONOOXYGENASE-RELATED"/>
    <property type="match status" value="1"/>
</dbReference>
<dbReference type="EMBL" id="JAAQTL010000001">
    <property type="protein sequence ID" value="NID16502.1"/>
    <property type="molecule type" value="Genomic_DNA"/>
</dbReference>
<dbReference type="GO" id="GO:0000166">
    <property type="term" value="F:nucleotide binding"/>
    <property type="evidence" value="ECO:0007669"/>
    <property type="project" value="UniProtKB-KW"/>
</dbReference>
<keyword evidence="6" id="KW-0547">Nucleotide-binding</keyword>
<name>A0A7X5TRG5_9GAMM</name>
<sequence length="357" mass="37091">MAAWTDRRILDLLSIEQPLLLAPMAGAGLAPLAIAVADAGGLGAIPCSSISVETATAEVVAFRGAVDGPINLNFFAHRPETPTAEASARWLERLAPYFEEFGVDPADLPPAGGRAPFDDAMCAMVESLRPEVVSFHFGLPEEGLLSRVKATGAVVVSSATTVAEGRWLAERGCDAVIAQGYEAGGHRGNFLTDDMDTQPGTMALVPQLVDALHVPVIAAGGIADGRGMAAALCLGASAVQVGSAYLLADEATNVAVHRQAIREARDDNTAITNVLTGRPARGVLNRVMRELGPLSRDALPFPLAGGPLGPLRKIAEARGSGDFQPLWAGQAAALARETSATAITRDIVEVAARLLRV</sequence>